<protein>
    <submittedName>
        <fullName evidence="1">Uncharacterized protein</fullName>
    </submittedName>
</protein>
<reference evidence="1" key="1">
    <citation type="journal article" date="2023" name="Mol. Phylogenet. Evol.">
        <title>Genome-scale phylogeny and comparative genomics of the fungal order Sordariales.</title>
        <authorList>
            <person name="Hensen N."/>
            <person name="Bonometti L."/>
            <person name="Westerberg I."/>
            <person name="Brannstrom I.O."/>
            <person name="Guillou S."/>
            <person name="Cros-Aarteil S."/>
            <person name="Calhoun S."/>
            <person name="Haridas S."/>
            <person name="Kuo A."/>
            <person name="Mondo S."/>
            <person name="Pangilinan J."/>
            <person name="Riley R."/>
            <person name="LaButti K."/>
            <person name="Andreopoulos B."/>
            <person name="Lipzen A."/>
            <person name="Chen C."/>
            <person name="Yan M."/>
            <person name="Daum C."/>
            <person name="Ng V."/>
            <person name="Clum A."/>
            <person name="Steindorff A."/>
            <person name="Ohm R.A."/>
            <person name="Martin F."/>
            <person name="Silar P."/>
            <person name="Natvig D.O."/>
            <person name="Lalanne C."/>
            <person name="Gautier V."/>
            <person name="Ament-Velasquez S.L."/>
            <person name="Kruys A."/>
            <person name="Hutchinson M.I."/>
            <person name="Powell A.J."/>
            <person name="Barry K."/>
            <person name="Miller A.N."/>
            <person name="Grigoriev I.V."/>
            <person name="Debuchy R."/>
            <person name="Gladieux P."/>
            <person name="Hiltunen Thoren M."/>
            <person name="Johannesson H."/>
        </authorList>
    </citation>
    <scope>NUCLEOTIDE SEQUENCE</scope>
    <source>
        <strain evidence="1">CBS 958.72</strain>
    </source>
</reference>
<organism evidence="1 2">
    <name type="scientific">Lasiosphaeria ovina</name>
    <dbReference type="NCBI Taxonomy" id="92902"/>
    <lineage>
        <taxon>Eukaryota</taxon>
        <taxon>Fungi</taxon>
        <taxon>Dikarya</taxon>
        <taxon>Ascomycota</taxon>
        <taxon>Pezizomycotina</taxon>
        <taxon>Sordariomycetes</taxon>
        <taxon>Sordariomycetidae</taxon>
        <taxon>Sordariales</taxon>
        <taxon>Lasiosphaeriaceae</taxon>
        <taxon>Lasiosphaeria</taxon>
    </lineage>
</organism>
<dbReference type="Proteomes" id="UP001287356">
    <property type="component" value="Unassembled WGS sequence"/>
</dbReference>
<comment type="caution">
    <text evidence="1">The sequence shown here is derived from an EMBL/GenBank/DDBJ whole genome shotgun (WGS) entry which is preliminary data.</text>
</comment>
<gene>
    <name evidence="1" type="ORF">B0T24DRAFT_628177</name>
</gene>
<accession>A0AAE0N5P9</accession>
<name>A0AAE0N5P9_9PEZI</name>
<dbReference type="EMBL" id="JAULSN010000005">
    <property type="protein sequence ID" value="KAK3371235.1"/>
    <property type="molecule type" value="Genomic_DNA"/>
</dbReference>
<dbReference type="AlphaFoldDB" id="A0AAE0N5P9"/>
<keyword evidence="2" id="KW-1185">Reference proteome</keyword>
<proteinExistence type="predicted"/>
<evidence type="ECO:0000313" key="1">
    <source>
        <dbReference type="EMBL" id="KAK3371235.1"/>
    </source>
</evidence>
<evidence type="ECO:0000313" key="2">
    <source>
        <dbReference type="Proteomes" id="UP001287356"/>
    </source>
</evidence>
<sequence>MRDGRGKKNPPPRSRGSIAYSFAAAASFSVLHITLLLEPSSSRIYSIYHRRALQPYRLATRLPWSLACCVILLRCLSVENYAVRRFRSIFNQLPARHLRHLLSEARLRFCSTSTPHIRLHDSGKPPTAIANMNGSAESKVQALLPAGIDTAKWQTTIQSYTSRFRAPVRRRQTCPSQPAYGAIALLEAAPTVTRRKRKVKPAGW</sequence>
<reference evidence="1" key="2">
    <citation type="submission" date="2023-06" db="EMBL/GenBank/DDBJ databases">
        <authorList>
            <consortium name="Lawrence Berkeley National Laboratory"/>
            <person name="Haridas S."/>
            <person name="Hensen N."/>
            <person name="Bonometti L."/>
            <person name="Westerberg I."/>
            <person name="Brannstrom I.O."/>
            <person name="Guillou S."/>
            <person name="Cros-Aarteil S."/>
            <person name="Calhoun S."/>
            <person name="Kuo A."/>
            <person name="Mondo S."/>
            <person name="Pangilinan J."/>
            <person name="Riley R."/>
            <person name="Labutti K."/>
            <person name="Andreopoulos B."/>
            <person name="Lipzen A."/>
            <person name="Chen C."/>
            <person name="Yanf M."/>
            <person name="Daum C."/>
            <person name="Ng V."/>
            <person name="Clum A."/>
            <person name="Steindorff A."/>
            <person name="Ohm R."/>
            <person name="Martin F."/>
            <person name="Silar P."/>
            <person name="Natvig D."/>
            <person name="Lalanne C."/>
            <person name="Gautier V."/>
            <person name="Ament-Velasquez S.L."/>
            <person name="Kruys A."/>
            <person name="Hutchinson M.I."/>
            <person name="Powell A.J."/>
            <person name="Barry K."/>
            <person name="Miller A.N."/>
            <person name="Grigoriev I.V."/>
            <person name="Debuchy R."/>
            <person name="Gladieux P."/>
            <person name="Thoren M.H."/>
            <person name="Johannesson H."/>
        </authorList>
    </citation>
    <scope>NUCLEOTIDE SEQUENCE</scope>
    <source>
        <strain evidence="1">CBS 958.72</strain>
    </source>
</reference>